<evidence type="ECO:0000256" key="1">
    <source>
        <dbReference type="SAM" id="MobiDB-lite"/>
    </source>
</evidence>
<evidence type="ECO:0000313" key="2">
    <source>
        <dbReference type="EMBL" id="KAG2658344.1"/>
    </source>
</evidence>
<gene>
    <name evidence="2" type="ORF">PVAP13_1KG351005</name>
</gene>
<sequence length="88" mass="9847">MVRDETDRPALDNDGRCTSREPEAAPDEAEVPNLRSGELGTDRARLAPYPYPEDSLLDGLRLGDILPLLRFRGSFLEVAIVLQLNQLR</sequence>
<reference evidence="2 3" key="1">
    <citation type="submission" date="2020-05" db="EMBL/GenBank/DDBJ databases">
        <title>WGS assembly of Panicum virgatum.</title>
        <authorList>
            <person name="Lovell J.T."/>
            <person name="Jenkins J."/>
            <person name="Shu S."/>
            <person name="Juenger T.E."/>
            <person name="Schmutz J."/>
        </authorList>
    </citation>
    <scope>NUCLEOTIDE SEQUENCE [LARGE SCALE GENOMIC DNA]</scope>
    <source>
        <strain evidence="3">cv. AP13</strain>
    </source>
</reference>
<dbReference type="Proteomes" id="UP000823388">
    <property type="component" value="Chromosome 1K"/>
</dbReference>
<keyword evidence="3" id="KW-1185">Reference proteome</keyword>
<dbReference type="EMBL" id="CM029037">
    <property type="protein sequence ID" value="KAG2658344.1"/>
    <property type="molecule type" value="Genomic_DNA"/>
</dbReference>
<comment type="caution">
    <text evidence="2">The sequence shown here is derived from an EMBL/GenBank/DDBJ whole genome shotgun (WGS) entry which is preliminary data.</text>
</comment>
<organism evidence="2 3">
    <name type="scientific">Panicum virgatum</name>
    <name type="common">Blackwell switchgrass</name>
    <dbReference type="NCBI Taxonomy" id="38727"/>
    <lineage>
        <taxon>Eukaryota</taxon>
        <taxon>Viridiplantae</taxon>
        <taxon>Streptophyta</taxon>
        <taxon>Embryophyta</taxon>
        <taxon>Tracheophyta</taxon>
        <taxon>Spermatophyta</taxon>
        <taxon>Magnoliopsida</taxon>
        <taxon>Liliopsida</taxon>
        <taxon>Poales</taxon>
        <taxon>Poaceae</taxon>
        <taxon>PACMAD clade</taxon>
        <taxon>Panicoideae</taxon>
        <taxon>Panicodae</taxon>
        <taxon>Paniceae</taxon>
        <taxon>Panicinae</taxon>
        <taxon>Panicum</taxon>
        <taxon>Panicum sect. Hiantes</taxon>
    </lineage>
</organism>
<name>A0A8T0XM70_PANVG</name>
<feature type="region of interest" description="Disordered" evidence="1">
    <location>
        <begin position="1"/>
        <end position="41"/>
    </location>
</feature>
<dbReference type="AlphaFoldDB" id="A0A8T0XM70"/>
<protein>
    <submittedName>
        <fullName evidence="2">Uncharacterized protein</fullName>
    </submittedName>
</protein>
<evidence type="ECO:0000313" key="3">
    <source>
        <dbReference type="Proteomes" id="UP000823388"/>
    </source>
</evidence>
<accession>A0A8T0XM70</accession>
<proteinExistence type="predicted"/>
<feature type="compositionally biased region" description="Basic and acidic residues" evidence="1">
    <location>
        <begin position="1"/>
        <end position="23"/>
    </location>
</feature>